<gene>
    <name evidence="1" type="ORF">CC85DRAFT_299990</name>
</gene>
<reference evidence="1 2" key="1">
    <citation type="submission" date="2015-03" db="EMBL/GenBank/DDBJ databases">
        <title>Genomics and transcriptomics of the oil-accumulating basidiomycete yeast T. oleaginosus allow insights into substrate utilization and the diverse evolutionary trajectories of mating systems in fungi.</title>
        <authorList>
            <consortium name="DOE Joint Genome Institute"/>
            <person name="Kourist R."/>
            <person name="Kracht O."/>
            <person name="Bracharz F."/>
            <person name="Lipzen A."/>
            <person name="Nolan M."/>
            <person name="Ohm R."/>
            <person name="Grigoriev I."/>
            <person name="Sun S."/>
            <person name="Heitman J."/>
            <person name="Bruck T."/>
            <person name="Nowrousian M."/>
        </authorList>
    </citation>
    <scope>NUCLEOTIDE SEQUENCE [LARGE SCALE GENOMIC DNA]</scope>
    <source>
        <strain evidence="1 2">IBC0246</strain>
    </source>
</reference>
<dbReference type="Proteomes" id="UP000053611">
    <property type="component" value="Unassembled WGS sequence"/>
</dbReference>
<protein>
    <submittedName>
        <fullName evidence="1">Uncharacterized protein</fullName>
    </submittedName>
</protein>
<name>A0A0J0XVN3_9TREE</name>
<evidence type="ECO:0000313" key="1">
    <source>
        <dbReference type="EMBL" id="KLT45121.1"/>
    </source>
</evidence>
<dbReference type="AlphaFoldDB" id="A0A0J0XVN3"/>
<dbReference type="EMBL" id="KQ087183">
    <property type="protein sequence ID" value="KLT45121.1"/>
    <property type="molecule type" value="Genomic_DNA"/>
</dbReference>
<evidence type="ECO:0000313" key="2">
    <source>
        <dbReference type="Proteomes" id="UP000053611"/>
    </source>
</evidence>
<organism evidence="1 2">
    <name type="scientific">Cutaneotrichosporon oleaginosum</name>
    <dbReference type="NCBI Taxonomy" id="879819"/>
    <lineage>
        <taxon>Eukaryota</taxon>
        <taxon>Fungi</taxon>
        <taxon>Dikarya</taxon>
        <taxon>Basidiomycota</taxon>
        <taxon>Agaricomycotina</taxon>
        <taxon>Tremellomycetes</taxon>
        <taxon>Trichosporonales</taxon>
        <taxon>Trichosporonaceae</taxon>
        <taxon>Cutaneotrichosporon</taxon>
    </lineage>
</organism>
<keyword evidence="2" id="KW-1185">Reference proteome</keyword>
<dbReference type="OrthoDB" id="2563476at2759"/>
<sequence length="240" mass="26778">MFMCQWVPQCAVPMGPMTYGNYHTAPSQYLSMAMGSNAALQEEGVKSYIQWFTNDDQTRDLAHPGDIQNIVSLAKDEGKRKIILEVLKSRLGLGWPYNYRALDILSNLDPTYLIGMLDDISKFASPAAGVFGGEQLKLVTNTFIDKVKAAKKKKEDDELAKKHAEMMAMWGPLFTNEPAKPVYPAHLFFPHTASRPVPYPYVPPGLNCPPVTWANTAPEGWTSWVTPEARGVPKCCMPPW</sequence>
<accession>A0A0J0XVN3</accession>
<dbReference type="GeneID" id="28985757"/>
<proteinExistence type="predicted"/>
<dbReference type="RefSeq" id="XP_018281612.1">
    <property type="nucleotide sequence ID" value="XM_018425154.1"/>
</dbReference>